<reference evidence="3" key="1">
    <citation type="submission" date="2022-10" db="EMBL/GenBank/DDBJ databases">
        <title>Human gut microbiome strain richness.</title>
        <authorList>
            <person name="Chen-Liaw A."/>
        </authorList>
    </citation>
    <scope>NUCLEOTIDE SEQUENCE</scope>
    <source>
        <strain evidence="3">1001713st1_F9_1001713B170221_170320</strain>
    </source>
</reference>
<dbReference type="InterPro" id="IPR010982">
    <property type="entry name" value="Lambda_DNA-bd_dom_sf"/>
</dbReference>
<dbReference type="PROSITE" id="PS50943">
    <property type="entry name" value="HTH_CROC1"/>
    <property type="match status" value="1"/>
</dbReference>
<feature type="compositionally biased region" description="Polar residues" evidence="1">
    <location>
        <begin position="154"/>
        <end position="164"/>
    </location>
</feature>
<protein>
    <submittedName>
        <fullName evidence="3">XRE family transcriptional regulator</fullName>
    </submittedName>
</protein>
<evidence type="ECO:0000313" key="4">
    <source>
        <dbReference type="Proteomes" id="UP001222603"/>
    </source>
</evidence>
<feature type="domain" description="HTH cro/C1-type" evidence="2">
    <location>
        <begin position="24"/>
        <end position="69"/>
    </location>
</feature>
<dbReference type="AlphaFoldDB" id="A0AAW6H062"/>
<dbReference type="RefSeq" id="WP_195494150.1">
    <property type="nucleotide sequence ID" value="NZ_JADNKR010000001.1"/>
</dbReference>
<feature type="region of interest" description="Disordered" evidence="1">
    <location>
        <begin position="142"/>
        <end position="164"/>
    </location>
</feature>
<evidence type="ECO:0000259" key="2">
    <source>
        <dbReference type="PROSITE" id="PS50943"/>
    </source>
</evidence>
<accession>A0AAW6H062</accession>
<comment type="caution">
    <text evidence="3">The sequence shown here is derived from an EMBL/GenBank/DDBJ whole genome shotgun (WGS) entry which is preliminary data.</text>
</comment>
<organism evidence="3 4">
    <name type="scientific">Bacteroides uniformis</name>
    <dbReference type="NCBI Taxonomy" id="820"/>
    <lineage>
        <taxon>Bacteria</taxon>
        <taxon>Pseudomonadati</taxon>
        <taxon>Bacteroidota</taxon>
        <taxon>Bacteroidia</taxon>
        <taxon>Bacteroidales</taxon>
        <taxon>Bacteroidaceae</taxon>
        <taxon>Bacteroides</taxon>
    </lineage>
</organism>
<evidence type="ECO:0000313" key="3">
    <source>
        <dbReference type="EMBL" id="MDC1900597.1"/>
    </source>
</evidence>
<name>A0AAW6H062_BACUN</name>
<proteinExistence type="predicted"/>
<gene>
    <name evidence="3" type="ORF">POZ10_08190</name>
</gene>
<feature type="compositionally biased region" description="Basic and acidic residues" evidence="1">
    <location>
        <begin position="142"/>
        <end position="152"/>
    </location>
</feature>
<sequence>MDKTQINSRTIEVINALLNKIPELTKTALAETLKVKPAKFSEILNNRMNAGTDLMALLCSKYSVSPEYILMGEGDMFKNKQSSRPISEHYDVNLDNKNSDNETIKQESPINILLSIIREKDNKLQEQAEEIGRLRERVEQLECTKETKERPVSDVQSSGLADVG</sequence>
<dbReference type="Gene3D" id="1.10.260.40">
    <property type="entry name" value="lambda repressor-like DNA-binding domains"/>
    <property type="match status" value="1"/>
</dbReference>
<dbReference type="EMBL" id="JAQNSI010000232">
    <property type="protein sequence ID" value="MDC1900597.1"/>
    <property type="molecule type" value="Genomic_DNA"/>
</dbReference>
<dbReference type="SUPFAM" id="SSF47413">
    <property type="entry name" value="lambda repressor-like DNA-binding domains"/>
    <property type="match status" value="1"/>
</dbReference>
<evidence type="ECO:0000256" key="1">
    <source>
        <dbReference type="SAM" id="MobiDB-lite"/>
    </source>
</evidence>
<dbReference type="InterPro" id="IPR001387">
    <property type="entry name" value="Cro/C1-type_HTH"/>
</dbReference>
<dbReference type="GO" id="GO:0003677">
    <property type="term" value="F:DNA binding"/>
    <property type="evidence" value="ECO:0007669"/>
    <property type="project" value="InterPro"/>
</dbReference>
<dbReference type="Proteomes" id="UP001222603">
    <property type="component" value="Unassembled WGS sequence"/>
</dbReference>